<sequence length="91" mass="9894">MPVTTAEEADIQQEKESAEVTKLTGYNALTGAELIKVVQLILQDSGFDPGPIDGVFGRRSREATKSFQMKNGLEPTGELDKDTLDTLFGSF</sequence>
<evidence type="ECO:0000313" key="3">
    <source>
        <dbReference type="Proteomes" id="UP000603434"/>
    </source>
</evidence>
<dbReference type="InterPro" id="IPR036366">
    <property type="entry name" value="PGBDSf"/>
</dbReference>
<protein>
    <submittedName>
        <fullName evidence="2">Peptidoglycan-binding protein</fullName>
    </submittedName>
</protein>
<feature type="domain" description="Peptidoglycan binding-like" evidence="1">
    <location>
        <begin position="33"/>
        <end position="87"/>
    </location>
</feature>
<dbReference type="InterPro" id="IPR036365">
    <property type="entry name" value="PGBD-like_sf"/>
</dbReference>
<reference evidence="2 3" key="1">
    <citation type="submission" date="2020-08" db="EMBL/GenBank/DDBJ databases">
        <title>Bridging the membrane lipid divide: bacteria of the FCB group superphylum have the potential to synthesize archaeal ether lipids.</title>
        <authorList>
            <person name="Villanueva L."/>
            <person name="Von Meijenfeldt F.A.B."/>
            <person name="Westbye A.B."/>
            <person name="Yadav S."/>
            <person name="Hopmans E.C."/>
            <person name="Dutilh B.E."/>
            <person name="Sinninghe Damste J.S."/>
        </authorList>
    </citation>
    <scope>NUCLEOTIDE SEQUENCE [LARGE SCALE GENOMIC DNA]</scope>
    <source>
        <strain evidence="2">NIOZ-UU30</strain>
    </source>
</reference>
<dbReference type="Proteomes" id="UP000603434">
    <property type="component" value="Unassembled WGS sequence"/>
</dbReference>
<name>A0A8J6NRS7_9BACT</name>
<dbReference type="Gene3D" id="1.10.101.10">
    <property type="entry name" value="PGBD-like superfamily/PGBD"/>
    <property type="match status" value="1"/>
</dbReference>
<evidence type="ECO:0000313" key="2">
    <source>
        <dbReference type="EMBL" id="MBC8361976.1"/>
    </source>
</evidence>
<dbReference type="AlphaFoldDB" id="A0A8J6NRS7"/>
<dbReference type="SUPFAM" id="SSF47090">
    <property type="entry name" value="PGBD-like"/>
    <property type="match status" value="1"/>
</dbReference>
<evidence type="ECO:0000259" key="1">
    <source>
        <dbReference type="Pfam" id="PF01471"/>
    </source>
</evidence>
<dbReference type="Pfam" id="PF01471">
    <property type="entry name" value="PG_binding_1"/>
    <property type="match status" value="1"/>
</dbReference>
<accession>A0A8J6NRS7</accession>
<dbReference type="EMBL" id="JACNJH010000161">
    <property type="protein sequence ID" value="MBC8361976.1"/>
    <property type="molecule type" value="Genomic_DNA"/>
</dbReference>
<dbReference type="InterPro" id="IPR002477">
    <property type="entry name" value="Peptidoglycan-bd-like"/>
</dbReference>
<proteinExistence type="predicted"/>
<organism evidence="2 3">
    <name type="scientific">Candidatus Desulfatibia profunda</name>
    <dbReference type="NCBI Taxonomy" id="2841695"/>
    <lineage>
        <taxon>Bacteria</taxon>
        <taxon>Pseudomonadati</taxon>
        <taxon>Thermodesulfobacteriota</taxon>
        <taxon>Desulfobacteria</taxon>
        <taxon>Desulfobacterales</taxon>
        <taxon>Desulfobacterales incertae sedis</taxon>
        <taxon>Candidatus Desulfatibia</taxon>
    </lineage>
</organism>
<gene>
    <name evidence="2" type="ORF">H8E23_11315</name>
</gene>
<comment type="caution">
    <text evidence="2">The sequence shown here is derived from an EMBL/GenBank/DDBJ whole genome shotgun (WGS) entry which is preliminary data.</text>
</comment>